<sequence>MKKLTAGVKPKKFFGQHFLKNRDIAKNIAALGKRGGLRNILEIGPGMGMLTEYLLEPTIHLKTIEIDDESATYLKRNFPEIEVIQGDFLKADIQKFFDGSEFAVVGNFPYNISSQIVFKILENRNVIPYMAGMFQKEVAERIGAKPGSKDYGILSVLTQLFYTVEYHLTVEPGNFNPPPKVRSGVISLKRLETPLCSDSAYEQVKYFVKTAFNQRRKTLRNALKSLNIPAEMLKDSIFDRRAEQLSPFEFVELSKAVALAH</sequence>
<keyword evidence="1 7" id="KW-0963">Cytoplasm</keyword>
<dbReference type="InterPro" id="IPR020598">
    <property type="entry name" value="rRNA_Ade_methylase_Trfase_N"/>
</dbReference>
<keyword evidence="6 7" id="KW-0694">RNA-binding</keyword>
<dbReference type="Gene3D" id="3.40.50.150">
    <property type="entry name" value="Vaccinia Virus protein VP39"/>
    <property type="match status" value="1"/>
</dbReference>
<keyword evidence="11" id="KW-1185">Reference proteome</keyword>
<comment type="caution">
    <text evidence="10">The sequence shown here is derived from an EMBL/GenBank/DDBJ whole genome shotgun (WGS) entry which is preliminary data.</text>
</comment>
<evidence type="ECO:0000256" key="3">
    <source>
        <dbReference type="ARBA" id="ARBA00022603"/>
    </source>
</evidence>
<dbReference type="NCBIfam" id="TIGR00755">
    <property type="entry name" value="ksgA"/>
    <property type="match status" value="1"/>
</dbReference>
<reference evidence="10 11" key="1">
    <citation type="submission" date="2018-11" db="EMBL/GenBank/DDBJ databases">
        <title>Schleiferia aggregans sp. nov., a moderately thermophilic heterotrophic bacterium isolated from microbial mats at a terrestrial hot spring.</title>
        <authorList>
            <person name="Iino T."/>
            <person name="Ohkuma M."/>
            <person name="Haruta S."/>
        </authorList>
    </citation>
    <scope>NUCLEOTIDE SEQUENCE [LARGE SCALE GENOMIC DNA]</scope>
    <source>
        <strain evidence="10 11">LA</strain>
    </source>
</reference>
<dbReference type="PROSITE" id="PS01131">
    <property type="entry name" value="RRNA_A_DIMETH"/>
    <property type="match status" value="1"/>
</dbReference>
<comment type="similarity">
    <text evidence="7">Belongs to the class I-like SAM-binding methyltransferase superfamily. rRNA adenine N(6)-methyltransferase family. RsmA subfamily.</text>
</comment>
<evidence type="ECO:0000256" key="1">
    <source>
        <dbReference type="ARBA" id="ARBA00022490"/>
    </source>
</evidence>
<organism evidence="10 11">
    <name type="scientific">Thermaurantimonas aggregans</name>
    <dbReference type="NCBI Taxonomy" id="2173829"/>
    <lineage>
        <taxon>Bacteria</taxon>
        <taxon>Pseudomonadati</taxon>
        <taxon>Bacteroidota</taxon>
        <taxon>Flavobacteriia</taxon>
        <taxon>Flavobacteriales</taxon>
        <taxon>Schleiferiaceae</taxon>
        <taxon>Thermaurantimonas</taxon>
    </lineage>
</organism>
<dbReference type="AlphaFoldDB" id="A0A401XMI3"/>
<evidence type="ECO:0000256" key="2">
    <source>
        <dbReference type="ARBA" id="ARBA00022552"/>
    </source>
</evidence>
<feature type="binding site" evidence="7 8">
    <location>
        <position position="44"/>
    </location>
    <ligand>
        <name>S-adenosyl-L-methionine</name>
        <dbReference type="ChEBI" id="CHEBI:59789"/>
    </ligand>
</feature>
<dbReference type="InterPro" id="IPR011530">
    <property type="entry name" value="rRNA_adenine_dimethylase"/>
</dbReference>
<dbReference type="EMBL" id="BHZE01000018">
    <property type="protein sequence ID" value="GCD78230.1"/>
    <property type="molecule type" value="Genomic_DNA"/>
</dbReference>
<dbReference type="SUPFAM" id="SSF53335">
    <property type="entry name" value="S-adenosyl-L-methionine-dependent methyltransferases"/>
    <property type="match status" value="1"/>
</dbReference>
<evidence type="ECO:0000256" key="5">
    <source>
        <dbReference type="ARBA" id="ARBA00022691"/>
    </source>
</evidence>
<keyword evidence="3 7" id="KW-0489">Methyltransferase</keyword>
<feature type="binding site" evidence="7 8">
    <location>
        <position position="19"/>
    </location>
    <ligand>
        <name>S-adenosyl-L-methionine</name>
        <dbReference type="ChEBI" id="CHEBI:59789"/>
    </ligand>
</feature>
<comment type="catalytic activity">
    <reaction evidence="7">
        <text>adenosine(1518)/adenosine(1519) in 16S rRNA + 4 S-adenosyl-L-methionine = N(6)-dimethyladenosine(1518)/N(6)-dimethyladenosine(1519) in 16S rRNA + 4 S-adenosyl-L-homocysteine + 4 H(+)</text>
        <dbReference type="Rhea" id="RHEA:19609"/>
        <dbReference type="Rhea" id="RHEA-COMP:10232"/>
        <dbReference type="Rhea" id="RHEA-COMP:10233"/>
        <dbReference type="ChEBI" id="CHEBI:15378"/>
        <dbReference type="ChEBI" id="CHEBI:57856"/>
        <dbReference type="ChEBI" id="CHEBI:59789"/>
        <dbReference type="ChEBI" id="CHEBI:74411"/>
        <dbReference type="ChEBI" id="CHEBI:74493"/>
        <dbReference type="EC" id="2.1.1.182"/>
    </reaction>
</comment>
<protein>
    <recommendedName>
        <fullName evidence="7">Ribosomal RNA small subunit methyltransferase A</fullName>
        <ecNumber evidence="7">2.1.1.182</ecNumber>
    </recommendedName>
    <alternativeName>
        <fullName evidence="7">16S rRNA (adenine(1518)-N(6)/adenine(1519)-N(6))-dimethyltransferase</fullName>
    </alternativeName>
    <alternativeName>
        <fullName evidence="7">16S rRNA dimethyladenosine transferase</fullName>
    </alternativeName>
    <alternativeName>
        <fullName evidence="7">16S rRNA dimethylase</fullName>
    </alternativeName>
    <alternativeName>
        <fullName evidence="7">S-adenosylmethionine-6-N', N'-adenosyl(rRNA) dimethyltransferase</fullName>
    </alternativeName>
</protein>
<feature type="binding site" evidence="7 8">
    <location>
        <position position="17"/>
    </location>
    <ligand>
        <name>S-adenosyl-L-methionine</name>
        <dbReference type="ChEBI" id="CHEBI:59789"/>
    </ligand>
</feature>
<evidence type="ECO:0000256" key="7">
    <source>
        <dbReference type="HAMAP-Rule" id="MF_00607"/>
    </source>
</evidence>
<dbReference type="InterPro" id="IPR023165">
    <property type="entry name" value="rRNA_Ade_diMease-like_C"/>
</dbReference>
<dbReference type="EC" id="2.1.1.182" evidence="7"/>
<dbReference type="PANTHER" id="PTHR11727">
    <property type="entry name" value="DIMETHYLADENOSINE TRANSFERASE"/>
    <property type="match status" value="1"/>
</dbReference>
<evidence type="ECO:0000313" key="10">
    <source>
        <dbReference type="EMBL" id="GCD78230.1"/>
    </source>
</evidence>
<accession>A0A401XMI3</accession>
<evidence type="ECO:0000313" key="11">
    <source>
        <dbReference type="Proteomes" id="UP000286715"/>
    </source>
</evidence>
<dbReference type="Pfam" id="PF00398">
    <property type="entry name" value="RrnaAD"/>
    <property type="match status" value="1"/>
</dbReference>
<name>A0A401XMI3_9FLAO</name>
<dbReference type="GO" id="GO:0052908">
    <property type="term" value="F:16S rRNA (adenine(1518)-N(6)/adenine(1519)-N(6))-dimethyltransferase activity"/>
    <property type="evidence" value="ECO:0007669"/>
    <property type="project" value="UniProtKB-EC"/>
</dbReference>
<dbReference type="InterPro" id="IPR020596">
    <property type="entry name" value="rRNA_Ade_Mease_Trfase_CS"/>
</dbReference>
<dbReference type="Proteomes" id="UP000286715">
    <property type="component" value="Unassembled WGS sequence"/>
</dbReference>
<gene>
    <name evidence="7 10" type="primary">rsmA</name>
    <name evidence="7" type="synonym">ksgA</name>
    <name evidence="10" type="ORF">JCM31826_17120</name>
</gene>
<comment type="function">
    <text evidence="7">Specifically dimethylates two adjacent adenosines (A1518 and A1519) in the loop of a conserved hairpin near the 3'-end of 16S rRNA in the 30S particle. May play a critical role in biogenesis of 30S subunits.</text>
</comment>
<dbReference type="GO" id="GO:0005829">
    <property type="term" value="C:cytosol"/>
    <property type="evidence" value="ECO:0007669"/>
    <property type="project" value="TreeGrafter"/>
</dbReference>
<dbReference type="InterPro" id="IPR001737">
    <property type="entry name" value="KsgA/Erm"/>
</dbReference>
<feature type="binding site" evidence="7 8">
    <location>
        <position position="107"/>
    </location>
    <ligand>
        <name>S-adenosyl-L-methionine</name>
        <dbReference type="ChEBI" id="CHEBI:59789"/>
    </ligand>
</feature>
<feature type="binding site" evidence="7 8">
    <location>
        <position position="87"/>
    </location>
    <ligand>
        <name>S-adenosyl-L-methionine</name>
        <dbReference type="ChEBI" id="CHEBI:59789"/>
    </ligand>
</feature>
<feature type="domain" description="Ribosomal RNA adenine methylase transferase N-terminal" evidence="9">
    <location>
        <begin position="24"/>
        <end position="192"/>
    </location>
</feature>
<evidence type="ECO:0000256" key="6">
    <source>
        <dbReference type="ARBA" id="ARBA00022884"/>
    </source>
</evidence>
<keyword evidence="2 7" id="KW-0698">rRNA processing</keyword>
<comment type="subcellular location">
    <subcellularLocation>
        <location evidence="7">Cytoplasm</location>
    </subcellularLocation>
</comment>
<dbReference type="GO" id="GO:0003723">
    <property type="term" value="F:RNA binding"/>
    <property type="evidence" value="ECO:0007669"/>
    <property type="project" value="UniProtKB-UniRule"/>
</dbReference>
<dbReference type="PANTHER" id="PTHR11727:SF7">
    <property type="entry name" value="DIMETHYLADENOSINE TRANSFERASE-RELATED"/>
    <property type="match status" value="1"/>
</dbReference>
<dbReference type="RefSeq" id="WP_245966131.1">
    <property type="nucleotide sequence ID" value="NZ_BHZE01000018.1"/>
</dbReference>
<dbReference type="HAMAP" id="MF_00607">
    <property type="entry name" value="16SrRNA_methyltr_A"/>
    <property type="match status" value="1"/>
</dbReference>
<keyword evidence="4 7" id="KW-0808">Transferase</keyword>
<feature type="binding site" evidence="7 8">
    <location>
        <position position="65"/>
    </location>
    <ligand>
        <name>S-adenosyl-L-methionine</name>
        <dbReference type="ChEBI" id="CHEBI:59789"/>
    </ligand>
</feature>
<evidence type="ECO:0000259" key="9">
    <source>
        <dbReference type="SMART" id="SM00650"/>
    </source>
</evidence>
<dbReference type="Gene3D" id="1.10.8.100">
    <property type="entry name" value="Ribosomal RNA adenine dimethylase-like, domain 2"/>
    <property type="match status" value="1"/>
</dbReference>
<evidence type="ECO:0000256" key="8">
    <source>
        <dbReference type="PROSITE-ProRule" id="PRU01026"/>
    </source>
</evidence>
<dbReference type="SMART" id="SM00650">
    <property type="entry name" value="rADc"/>
    <property type="match status" value="1"/>
</dbReference>
<keyword evidence="5 7" id="KW-0949">S-adenosyl-L-methionine</keyword>
<dbReference type="PROSITE" id="PS51689">
    <property type="entry name" value="SAM_RNA_A_N6_MT"/>
    <property type="match status" value="1"/>
</dbReference>
<dbReference type="InterPro" id="IPR029063">
    <property type="entry name" value="SAM-dependent_MTases_sf"/>
</dbReference>
<proteinExistence type="inferred from homology"/>
<dbReference type="CDD" id="cd02440">
    <property type="entry name" value="AdoMet_MTases"/>
    <property type="match status" value="1"/>
</dbReference>
<evidence type="ECO:0000256" key="4">
    <source>
        <dbReference type="ARBA" id="ARBA00022679"/>
    </source>
</evidence>